<evidence type="ECO:0000256" key="1">
    <source>
        <dbReference type="ARBA" id="ARBA00022679"/>
    </source>
</evidence>
<keyword evidence="5" id="KW-1185">Reference proteome</keyword>
<dbReference type="EMBL" id="NIVC01002857">
    <property type="protein sequence ID" value="PAA54816.1"/>
    <property type="molecule type" value="Genomic_DNA"/>
</dbReference>
<dbReference type="GO" id="GO:0000166">
    <property type="term" value="F:nucleotide binding"/>
    <property type="evidence" value="ECO:0007669"/>
    <property type="project" value="UniProtKB-KW"/>
</dbReference>
<evidence type="ECO:0000256" key="2">
    <source>
        <dbReference type="ARBA" id="ARBA00022741"/>
    </source>
</evidence>
<dbReference type="InterPro" id="IPR012887">
    <property type="entry name" value="GDP_fucose_pyrophosphorylase"/>
</dbReference>
<keyword evidence="2" id="KW-0547">Nucleotide-binding</keyword>
<keyword evidence="1" id="KW-0808">Transferase</keyword>
<proteinExistence type="predicted"/>
<feature type="domain" description="GDP-fucose pyrophosphorylase" evidence="3">
    <location>
        <begin position="80"/>
        <end position="509"/>
    </location>
</feature>
<dbReference type="GO" id="GO:0016772">
    <property type="term" value="F:transferase activity, transferring phosphorus-containing groups"/>
    <property type="evidence" value="ECO:0007669"/>
    <property type="project" value="InterPro"/>
</dbReference>
<comment type="caution">
    <text evidence="4">The sequence shown here is derived from an EMBL/GenBank/DDBJ whole genome shotgun (WGS) entry which is preliminary data.</text>
</comment>
<evidence type="ECO:0000259" key="3">
    <source>
        <dbReference type="Pfam" id="PF07959"/>
    </source>
</evidence>
<reference evidence="4 5" key="1">
    <citation type="submission" date="2017-06" db="EMBL/GenBank/DDBJ databases">
        <title>A platform for efficient transgenesis in Macrostomum lignano, a flatworm model organism for stem cell research.</title>
        <authorList>
            <person name="Berezikov E."/>
        </authorList>
    </citation>
    <scope>NUCLEOTIDE SEQUENCE [LARGE SCALE GENOMIC DNA]</scope>
    <source>
        <strain evidence="4">DV1</strain>
        <tissue evidence="4">Whole organism</tissue>
    </source>
</reference>
<organism evidence="4 5">
    <name type="scientific">Macrostomum lignano</name>
    <dbReference type="NCBI Taxonomy" id="282301"/>
    <lineage>
        <taxon>Eukaryota</taxon>
        <taxon>Metazoa</taxon>
        <taxon>Spiralia</taxon>
        <taxon>Lophotrochozoa</taxon>
        <taxon>Platyhelminthes</taxon>
        <taxon>Rhabditophora</taxon>
        <taxon>Macrostomorpha</taxon>
        <taxon>Macrostomida</taxon>
        <taxon>Macrostomidae</taxon>
        <taxon>Macrostomum</taxon>
    </lineage>
</organism>
<accession>A0A267E052</accession>
<dbReference type="AlphaFoldDB" id="A0A267E052"/>
<dbReference type="PANTHER" id="PTHR15045">
    <property type="entry name" value="FUCOSE-1-PHOSPHATE GUANYLYLTRANSFERASE"/>
    <property type="match status" value="1"/>
</dbReference>
<dbReference type="STRING" id="282301.A0A267E052"/>
<name>A0A267E052_9PLAT</name>
<evidence type="ECO:0000313" key="4">
    <source>
        <dbReference type="EMBL" id="PAA54816.1"/>
    </source>
</evidence>
<dbReference type="Proteomes" id="UP000215902">
    <property type="component" value="Unassembled WGS sequence"/>
</dbReference>
<sequence>MLVSPDFLLQNYKTNNRKTSFDIIAICASDSDQALGYKILGEQKFKDKLRIYSDPPGPKIGNGGALLHCLNQLRLEFGIKKLSKLRILFIPAGGMSQRSPWLSALGKLFAVMPTVSAGCLDMLDIVTALSEPFAQFAANAGVGCCFLACSDALLPYKFDSISLISNSTCSRRLAESDIVALAHPTVDLSLATGHGVYCVDVDQGELSNQEDYRCSSNSFTVLDCSRVLQKPTIAEMRSASGLIDSTDGSILIDSNFWLNGHFIEALLAWRDANESSMAGVELDAYGDLLRGLGRDAHLDDYVNEIRNLTRHPSPSTAARLAQLRTSLFELLKGRQLKLCRIERSALVHIGSTKEYLNNLFQPIELARCFSTAAAPDSGPILVTNSRINIANGLEISSNGTGSALEFCEISARSCRIGSGCLLSHCRCREPEAELVIPDGWVLQTVPLLAGAGQVTWAWHSDDNPKQQSLTEAKFLGRPLVEFCHRHGLPLDEAEWSGSGSLWTARLFPCDRTWTAAVGGHGQGDQSLLTTLKLLRWSSESWRLVDWLAEKPEERRLMSMADIVMEKDTKALIEFRMTF</sequence>
<evidence type="ECO:0000313" key="5">
    <source>
        <dbReference type="Proteomes" id="UP000215902"/>
    </source>
</evidence>
<gene>
    <name evidence="4" type="ORF">BOX15_Mlig026792g2</name>
</gene>
<dbReference type="Pfam" id="PF07959">
    <property type="entry name" value="Fucose_pyrophosphorylase"/>
    <property type="match status" value="1"/>
</dbReference>
<dbReference type="OrthoDB" id="10062280at2759"/>
<protein>
    <recommendedName>
        <fullName evidence="3">GDP-fucose pyrophosphorylase domain-containing protein</fullName>
    </recommendedName>
</protein>
<dbReference type="PANTHER" id="PTHR15045:SF1">
    <property type="entry name" value="FUCOSE-1-PHOSPHATE GUANYLYLTRANSFERASE"/>
    <property type="match status" value="1"/>
</dbReference>
<dbReference type="GO" id="GO:0042350">
    <property type="term" value="P:GDP-L-fucose biosynthetic process"/>
    <property type="evidence" value="ECO:0007669"/>
    <property type="project" value="UniProtKB-ARBA"/>
</dbReference>